<dbReference type="InterPro" id="IPR023093">
    <property type="entry name" value="ScpA-like_C"/>
</dbReference>
<feature type="domain" description="Rad21/Rec8-like protein N-terminal" evidence="6">
    <location>
        <begin position="4"/>
        <end position="77"/>
    </location>
</feature>
<gene>
    <name evidence="7" type="ORF">OJ253_474</name>
</gene>
<dbReference type="Pfam" id="PF04824">
    <property type="entry name" value="Rad21_Rec8"/>
    <property type="match status" value="1"/>
</dbReference>
<sequence>MESRILKFETSAGRLWIAGTYGISKKPFNKKIIQEIAVRSEAVDFVELVNSMSYSLRVSATLLRGLMLIYDKQWIYLGKFGIEFCPEEVIENLVYAMFDTVYLESDLDSLCTRVSLGEMFWSVFHGLKQFREGGRGIEGKGASTALVRRSGGSSKRKNVLLREMISIDSSLSINGDSLSDSNNTERNGDLILPLNAENIVLDLSSSGIGGIDLGGFLLNGKDGRANVGRIEDITLPGADGGRVSRSREFGPDEDFGSPEDGEWERGGGRKSSSRGESQMVLWSSINNEEFMFQGEENDEILEGFGRERERSRLGSERRSSVQGDETVVEVVNEAPARGDSKKRPRSLSYIDFDLMFKGISSSNRNRLEMLILDDEMIQSIDERFRGWDSYKWWQKETRKSDQSRFMLKFQTLSLRSMAKSKRIAPLDRAAGDLENYGAIEKHRGDKEDVGVDLGLDDFNISDEVLGSPSARRFRAGRDTIENSVNYYGYGLNSSDGARLQSGRESMIFSDSRRGSSAGVRLSTMLEAGSSMSFNSCSPFQLERSLLGAQREGMSSELQRVLRSGRLSGSIGSNDYAKQLRSSSIATSISDIFYLDEVKSANWSRSGVTASSGTYNLKTYTVQKFIASRMKEIREIQKINRENGYLLDHSHSDKENIESNKALQGSEQTGEEETARQIEDFETEDEMSIYLDELLPQKTVTRGTAAVFFYHLLVLATYNEVRLTQNTPGGNIKITKTTSFNEES</sequence>
<dbReference type="GO" id="GO:0007064">
    <property type="term" value="P:mitotic sister chromatid cohesion"/>
    <property type="evidence" value="ECO:0007669"/>
    <property type="project" value="TreeGrafter"/>
</dbReference>
<accession>A0A9D5DN49</accession>
<evidence type="ECO:0000259" key="6">
    <source>
        <dbReference type="Pfam" id="PF04825"/>
    </source>
</evidence>
<comment type="similarity">
    <text evidence="2">Belongs to the rad21 family.</text>
</comment>
<dbReference type="InterPro" id="IPR036390">
    <property type="entry name" value="WH_DNA-bd_sf"/>
</dbReference>
<feature type="region of interest" description="Disordered" evidence="4">
    <location>
        <begin position="234"/>
        <end position="277"/>
    </location>
</feature>
<evidence type="ECO:0000259" key="5">
    <source>
        <dbReference type="Pfam" id="PF04824"/>
    </source>
</evidence>
<keyword evidence="3" id="KW-0539">Nucleus</keyword>
<dbReference type="InterPro" id="IPR006909">
    <property type="entry name" value="Rad21/Rec8_C_eu"/>
</dbReference>
<dbReference type="GO" id="GO:0030892">
    <property type="term" value="C:mitotic cohesin complex"/>
    <property type="evidence" value="ECO:0007669"/>
    <property type="project" value="TreeGrafter"/>
</dbReference>
<evidence type="ECO:0000256" key="3">
    <source>
        <dbReference type="ARBA" id="ARBA00023242"/>
    </source>
</evidence>
<evidence type="ECO:0000256" key="1">
    <source>
        <dbReference type="ARBA" id="ARBA00004123"/>
    </source>
</evidence>
<comment type="caution">
    <text evidence="7">The sequence shown here is derived from an EMBL/GenBank/DDBJ whole genome shotgun (WGS) entry which is preliminary data.</text>
</comment>
<dbReference type="OrthoDB" id="10071381at2759"/>
<name>A0A9D5DN49_9CRYT</name>
<dbReference type="PANTHER" id="PTHR12585">
    <property type="entry name" value="SCC1 / RAD21 FAMILY MEMBER"/>
    <property type="match status" value="1"/>
</dbReference>
<dbReference type="Proteomes" id="UP001067231">
    <property type="component" value="Unassembled WGS sequence"/>
</dbReference>
<feature type="domain" description="Rad21/Rec8-like protein C-terminal eukaryotic" evidence="5">
    <location>
        <begin position="697"/>
        <end position="738"/>
    </location>
</feature>
<reference evidence="7" key="1">
    <citation type="submission" date="2022-10" db="EMBL/GenBank/DDBJ databases">
        <title>Adaptive evolution leads to modifications in subtelomeric GC content in a zoonotic Cryptosporidium species.</title>
        <authorList>
            <person name="Li J."/>
            <person name="Feng Y."/>
            <person name="Xiao L."/>
        </authorList>
    </citation>
    <scope>NUCLEOTIDE SEQUENCE</scope>
    <source>
        <strain evidence="7">33844</strain>
    </source>
</reference>
<comment type="subcellular location">
    <subcellularLocation>
        <location evidence="1">Nucleus</location>
    </subcellularLocation>
</comment>
<dbReference type="GO" id="GO:1990414">
    <property type="term" value="P:replication-born double-strand break repair via sister chromatid exchange"/>
    <property type="evidence" value="ECO:0007669"/>
    <property type="project" value="TreeGrafter"/>
</dbReference>
<proteinExistence type="inferred from homology"/>
<feature type="compositionally biased region" description="Acidic residues" evidence="4">
    <location>
        <begin position="251"/>
        <end position="262"/>
    </location>
</feature>
<dbReference type="EMBL" id="JAPCXC010000005">
    <property type="protein sequence ID" value="KAJ1612706.1"/>
    <property type="molecule type" value="Genomic_DNA"/>
</dbReference>
<evidence type="ECO:0008006" key="8">
    <source>
        <dbReference type="Google" id="ProtNLM"/>
    </source>
</evidence>
<dbReference type="SUPFAM" id="SSF46785">
    <property type="entry name" value="Winged helix' DNA-binding domain"/>
    <property type="match status" value="1"/>
</dbReference>
<dbReference type="GO" id="GO:0003682">
    <property type="term" value="F:chromatin binding"/>
    <property type="evidence" value="ECO:0007669"/>
    <property type="project" value="TreeGrafter"/>
</dbReference>
<evidence type="ECO:0000313" key="7">
    <source>
        <dbReference type="EMBL" id="KAJ1612706.1"/>
    </source>
</evidence>
<dbReference type="PANTHER" id="PTHR12585:SF69">
    <property type="entry name" value="FI11703P"/>
    <property type="match status" value="1"/>
</dbReference>
<dbReference type="AlphaFoldDB" id="A0A9D5DN49"/>
<dbReference type="InterPro" id="IPR039781">
    <property type="entry name" value="Rad21/Rec8-like"/>
</dbReference>
<evidence type="ECO:0000256" key="4">
    <source>
        <dbReference type="SAM" id="MobiDB-lite"/>
    </source>
</evidence>
<organism evidence="7">
    <name type="scientific">Cryptosporidium canis</name>
    <dbReference type="NCBI Taxonomy" id="195482"/>
    <lineage>
        <taxon>Eukaryota</taxon>
        <taxon>Sar</taxon>
        <taxon>Alveolata</taxon>
        <taxon>Apicomplexa</taxon>
        <taxon>Conoidasida</taxon>
        <taxon>Coccidia</taxon>
        <taxon>Eucoccidiorida</taxon>
        <taxon>Eimeriorina</taxon>
        <taxon>Cryptosporidiidae</taxon>
        <taxon>Cryptosporidium</taxon>
    </lineage>
</organism>
<dbReference type="Pfam" id="PF04825">
    <property type="entry name" value="Rad21_Rec8_N"/>
    <property type="match status" value="1"/>
</dbReference>
<dbReference type="GO" id="GO:0005634">
    <property type="term" value="C:nucleus"/>
    <property type="evidence" value="ECO:0007669"/>
    <property type="project" value="UniProtKB-SubCell"/>
</dbReference>
<dbReference type="InterPro" id="IPR006910">
    <property type="entry name" value="Rad21_Rec8_N"/>
</dbReference>
<evidence type="ECO:0000256" key="2">
    <source>
        <dbReference type="ARBA" id="ARBA00009870"/>
    </source>
</evidence>
<protein>
    <recommendedName>
        <fullName evidence="8">Rad21/Rec8-like protein N-terminal domain-containing protein</fullName>
    </recommendedName>
</protein>
<dbReference type="Gene3D" id="1.10.10.580">
    <property type="entry name" value="Structural maintenance of chromosome 1. Chain E"/>
    <property type="match status" value="1"/>
</dbReference>